<reference evidence="3" key="1">
    <citation type="journal article" date="2021" name="PeerJ">
        <title>Extensive microbial diversity within the chicken gut microbiome revealed by metagenomics and culture.</title>
        <authorList>
            <person name="Gilroy R."/>
            <person name="Ravi A."/>
            <person name="Getino M."/>
            <person name="Pursley I."/>
            <person name="Horton D.L."/>
            <person name="Alikhan N.F."/>
            <person name="Baker D."/>
            <person name="Gharbi K."/>
            <person name="Hall N."/>
            <person name="Watson M."/>
            <person name="Adriaenssens E.M."/>
            <person name="Foster-Nyarko E."/>
            <person name="Jarju S."/>
            <person name="Secka A."/>
            <person name="Antonio M."/>
            <person name="Oren A."/>
            <person name="Chaudhuri R.R."/>
            <person name="La Ragione R."/>
            <person name="Hildebrand F."/>
            <person name="Pallen M.J."/>
        </authorList>
    </citation>
    <scope>NUCLEOTIDE SEQUENCE</scope>
    <source>
        <strain evidence="3">B5-657</strain>
    </source>
</reference>
<evidence type="ECO:0000313" key="4">
    <source>
        <dbReference type="Proteomes" id="UP000824229"/>
    </source>
</evidence>
<dbReference type="InterPro" id="IPR012854">
    <property type="entry name" value="Cu_amine_oxidase-like_N"/>
</dbReference>
<comment type="caution">
    <text evidence="3">The sequence shown here is derived from an EMBL/GenBank/DDBJ whole genome shotgun (WGS) entry which is preliminary data.</text>
</comment>
<dbReference type="Gene3D" id="3.30.457.10">
    <property type="entry name" value="Copper amine oxidase-like, N-terminal domain"/>
    <property type="match status" value="2"/>
</dbReference>
<gene>
    <name evidence="3" type="ORF">H9872_00215</name>
</gene>
<dbReference type="SUPFAM" id="SSF55383">
    <property type="entry name" value="Copper amine oxidase, domain N"/>
    <property type="match status" value="2"/>
</dbReference>
<dbReference type="AlphaFoldDB" id="A0A9E2KAM4"/>
<protein>
    <recommendedName>
        <fullName evidence="2">Copper amine oxidase-like N-terminal domain-containing protein</fullName>
    </recommendedName>
</protein>
<dbReference type="InterPro" id="IPR036582">
    <property type="entry name" value="Mao_N_sf"/>
</dbReference>
<feature type="chain" id="PRO_5039249781" description="Copper amine oxidase-like N-terminal domain-containing protein" evidence="1">
    <location>
        <begin position="24"/>
        <end position="737"/>
    </location>
</feature>
<dbReference type="SUPFAM" id="SSF49299">
    <property type="entry name" value="PKD domain"/>
    <property type="match status" value="1"/>
</dbReference>
<dbReference type="Pfam" id="PF07833">
    <property type="entry name" value="Cu_amine_oxidN1"/>
    <property type="match status" value="1"/>
</dbReference>
<organism evidence="3 4">
    <name type="scientific">Candidatus Cellulosilyticum pullistercoris</name>
    <dbReference type="NCBI Taxonomy" id="2838521"/>
    <lineage>
        <taxon>Bacteria</taxon>
        <taxon>Bacillati</taxon>
        <taxon>Bacillota</taxon>
        <taxon>Clostridia</taxon>
        <taxon>Lachnospirales</taxon>
        <taxon>Cellulosilyticaceae</taxon>
        <taxon>Cellulosilyticum</taxon>
    </lineage>
</organism>
<feature type="domain" description="Copper amine oxidase-like N-terminal" evidence="2">
    <location>
        <begin position="97"/>
        <end position="204"/>
    </location>
</feature>
<proteinExistence type="predicted"/>
<accession>A0A9E2KAM4</accession>
<keyword evidence="1" id="KW-0732">Signal</keyword>
<dbReference type="InterPro" id="IPR035986">
    <property type="entry name" value="PKD_dom_sf"/>
</dbReference>
<evidence type="ECO:0000259" key="2">
    <source>
        <dbReference type="Pfam" id="PF07833"/>
    </source>
</evidence>
<name>A0A9E2KAM4_9FIRM</name>
<dbReference type="Gene3D" id="2.60.40.10">
    <property type="entry name" value="Immunoglobulins"/>
    <property type="match status" value="1"/>
</dbReference>
<feature type="signal peptide" evidence="1">
    <location>
        <begin position="1"/>
        <end position="23"/>
    </location>
</feature>
<sequence>MKKKLLSMLLAITLLSSSATISAKEQKVNDDTIESHMETQEDYDKEAITTDEDVMIDVIEEKPIEINDNFLNEVDTEGEIIKGDEFILKLGSKKYTMNGSSYVLTAAPLSINVRTYLPLRFMVDEVLEATLNWNLDKQEGVLSKEEMSVQLKVGSRTILVNGSKTSLDGAPIVRNGTTYVPLKIVSDYLGCTVNYDASSKKIIIVGKDKGINNRPIAKFNFSQATYIAGQTVVTTSSSYDPDGHKLVAQEWEVIKEGSTVTNKELSYIFKKPSAGIYTIGLRVKDQYGFWSEWTYKELTILPNEAPKITYLGTERNTYAQGEKIKYQYFYDNESWEGITNEKWTYRQAEEEISEAILGRPDALFKEGTYIITLQIDDEYGNRSEIYETTVHITKQVLEKELSYRFTQGNIGDIIDNYQEFNYRDYEDAEIIHQSTVAGRMLMSDSPEEVSREGILYRDMINGKGRILMHHINRFSNASVVGGDKRLVIVAENTSTTPVTLTLSNKVIKGPVTDVLYVGQKLLYDYLVGSEDEVMVLQPGERRYIYDSGTKWQQETCISGLMDVSTTGEVTFTMAAVSAGSTINNMSSMEFLLQAVHPRGTFSEIAINYTLNLDGTKPTKLLIGTGEEEWVKGYDALTNEPAQNKGNYGVSYYITMTAEEDMGIILNPRANVFRGAIEWMGIGVYNIPTTGAIFNNTAKAISLGTIKAGETKTFEYMLPNGSAAPVLIGFIPKSYWDN</sequence>
<dbReference type="Proteomes" id="UP000824229">
    <property type="component" value="Unassembled WGS sequence"/>
</dbReference>
<dbReference type="InterPro" id="IPR013783">
    <property type="entry name" value="Ig-like_fold"/>
</dbReference>
<dbReference type="EMBL" id="JAHLFQ010000005">
    <property type="protein sequence ID" value="MBU3803172.1"/>
    <property type="molecule type" value="Genomic_DNA"/>
</dbReference>
<evidence type="ECO:0000313" key="3">
    <source>
        <dbReference type="EMBL" id="MBU3803172.1"/>
    </source>
</evidence>
<reference evidence="3" key="2">
    <citation type="submission" date="2021-04" db="EMBL/GenBank/DDBJ databases">
        <authorList>
            <person name="Gilroy R."/>
        </authorList>
    </citation>
    <scope>NUCLEOTIDE SEQUENCE</scope>
    <source>
        <strain evidence="3">B5-657</strain>
    </source>
</reference>
<evidence type="ECO:0000256" key="1">
    <source>
        <dbReference type="SAM" id="SignalP"/>
    </source>
</evidence>